<dbReference type="RefSeq" id="WP_133792714.1">
    <property type="nucleotide sequence ID" value="NZ_SOCA01000001.1"/>
</dbReference>
<evidence type="ECO:0000256" key="3">
    <source>
        <dbReference type="ARBA" id="ARBA00022989"/>
    </source>
</evidence>
<feature type="transmembrane region" description="Helical" evidence="5">
    <location>
        <begin position="413"/>
        <end position="431"/>
    </location>
</feature>
<feature type="transmembrane region" description="Helical" evidence="5">
    <location>
        <begin position="136"/>
        <end position="159"/>
    </location>
</feature>
<dbReference type="SUPFAM" id="SSF103473">
    <property type="entry name" value="MFS general substrate transporter"/>
    <property type="match status" value="1"/>
</dbReference>
<sequence>MPLNARLFIWFRLLFNCRLYYPIFTVLFLDLGLSIGEFAALNVVWAITIVLLEVPSGALADQFGRRPLIVAAGWLMVAEMAVLCLMPVGNHDVVLWLFILNRILSGTAEAAASGADEALTYDSLPQAERQVLWPKLMARLSRAIAIGFIITSVSGGLLYDHEKVSVALGWLGFADISRAWTMKIPLVLNFIIGIACLLVTLRMKEPVTAETLAAQARGGWLHEARLALGRILETGRWIWNTEAAFTLILLGVLFDSIIRLFLTVSSNFYRLVGITEAWYGVIGTVASLLGLATAGLMERMATKGTLRGNFTWLVVMTFVGLWFAAYPQPGFLGVALVVPLMLGMRFLQFFLSHYLNAIVDSSRRATALSFRGLTMNLAYGVMTLLFGWHTGWLQGQLGVSSEDPQVFATSLTWWPWWFLGTLAASLLWLRWRRYGAQTNRRL</sequence>
<reference evidence="6 7" key="1">
    <citation type="submission" date="2019-03" db="EMBL/GenBank/DDBJ databases">
        <title>Genomic Encyclopedia of Archaeal and Bacterial Type Strains, Phase II (KMG-II): from individual species to whole genera.</title>
        <authorList>
            <person name="Goeker M."/>
        </authorList>
    </citation>
    <scope>NUCLEOTIDE SEQUENCE [LARGE SCALE GENOMIC DNA]</scope>
    <source>
        <strain evidence="6 7">ATCC 25309</strain>
    </source>
</reference>
<dbReference type="PROSITE" id="PS00216">
    <property type="entry name" value="SUGAR_TRANSPORT_1"/>
    <property type="match status" value="1"/>
</dbReference>
<keyword evidence="4 5" id="KW-0472">Membrane</keyword>
<dbReference type="Gene3D" id="1.20.1250.20">
    <property type="entry name" value="MFS general substrate transporter like domains"/>
    <property type="match status" value="1"/>
</dbReference>
<comment type="caution">
    <text evidence="6">The sequence shown here is derived from an EMBL/GenBank/DDBJ whole genome shotgun (WGS) entry which is preliminary data.</text>
</comment>
<dbReference type="PANTHER" id="PTHR23530">
    <property type="entry name" value="TRANSPORT PROTEIN-RELATED"/>
    <property type="match status" value="1"/>
</dbReference>
<evidence type="ECO:0000313" key="6">
    <source>
        <dbReference type="EMBL" id="TDU80709.1"/>
    </source>
</evidence>
<evidence type="ECO:0000256" key="5">
    <source>
        <dbReference type="SAM" id="Phobius"/>
    </source>
</evidence>
<dbReference type="InterPro" id="IPR036259">
    <property type="entry name" value="MFS_trans_sf"/>
</dbReference>
<dbReference type="GO" id="GO:0022857">
    <property type="term" value="F:transmembrane transporter activity"/>
    <property type="evidence" value="ECO:0007669"/>
    <property type="project" value="InterPro"/>
</dbReference>
<dbReference type="InterPro" id="IPR005829">
    <property type="entry name" value="Sugar_transporter_CS"/>
</dbReference>
<protein>
    <submittedName>
        <fullName evidence="6">MFS transporter</fullName>
    </submittedName>
</protein>
<dbReference type="Proteomes" id="UP000295662">
    <property type="component" value="Unassembled WGS sequence"/>
</dbReference>
<gene>
    <name evidence="6" type="ORF">EI77_00006</name>
</gene>
<feature type="transmembrane region" description="Helical" evidence="5">
    <location>
        <begin position="372"/>
        <end position="393"/>
    </location>
</feature>
<dbReference type="OrthoDB" id="9816124at2"/>
<dbReference type="AlphaFoldDB" id="A0A4R7SQ57"/>
<feature type="transmembrane region" description="Helical" evidence="5">
    <location>
        <begin position="309"/>
        <end position="325"/>
    </location>
</feature>
<dbReference type="PANTHER" id="PTHR23530:SF1">
    <property type="entry name" value="PERMEASE, MAJOR FACILITATOR SUPERFAMILY-RELATED"/>
    <property type="match status" value="1"/>
</dbReference>
<keyword evidence="3 5" id="KW-1133">Transmembrane helix</keyword>
<dbReference type="GO" id="GO:0016020">
    <property type="term" value="C:membrane"/>
    <property type="evidence" value="ECO:0007669"/>
    <property type="project" value="UniProtKB-SubCell"/>
</dbReference>
<evidence type="ECO:0000256" key="1">
    <source>
        <dbReference type="ARBA" id="ARBA00004141"/>
    </source>
</evidence>
<feature type="transmembrane region" description="Helical" evidence="5">
    <location>
        <begin position="35"/>
        <end position="56"/>
    </location>
</feature>
<feature type="transmembrane region" description="Helical" evidence="5">
    <location>
        <begin position="331"/>
        <end position="351"/>
    </location>
</feature>
<name>A0A4R7SQ57_9BACT</name>
<organism evidence="6 7">
    <name type="scientific">Prosthecobacter fusiformis</name>
    <dbReference type="NCBI Taxonomy" id="48464"/>
    <lineage>
        <taxon>Bacteria</taxon>
        <taxon>Pseudomonadati</taxon>
        <taxon>Verrucomicrobiota</taxon>
        <taxon>Verrucomicrobiia</taxon>
        <taxon>Verrucomicrobiales</taxon>
        <taxon>Verrucomicrobiaceae</taxon>
        <taxon>Prosthecobacter</taxon>
    </lineage>
</organism>
<proteinExistence type="predicted"/>
<dbReference type="Pfam" id="PF07690">
    <property type="entry name" value="MFS_1"/>
    <property type="match status" value="1"/>
</dbReference>
<dbReference type="EMBL" id="SOCA01000001">
    <property type="protein sequence ID" value="TDU80709.1"/>
    <property type="molecule type" value="Genomic_DNA"/>
</dbReference>
<comment type="subcellular location">
    <subcellularLocation>
        <location evidence="1">Membrane</location>
        <topology evidence="1">Multi-pass membrane protein</topology>
    </subcellularLocation>
</comment>
<feature type="transmembrane region" description="Helical" evidence="5">
    <location>
        <begin position="68"/>
        <end position="88"/>
    </location>
</feature>
<evidence type="ECO:0000256" key="2">
    <source>
        <dbReference type="ARBA" id="ARBA00022692"/>
    </source>
</evidence>
<keyword evidence="7" id="KW-1185">Reference proteome</keyword>
<accession>A0A4R7SQ57</accession>
<evidence type="ECO:0000256" key="4">
    <source>
        <dbReference type="ARBA" id="ARBA00023136"/>
    </source>
</evidence>
<keyword evidence="2 5" id="KW-0812">Transmembrane</keyword>
<feature type="transmembrane region" description="Helical" evidence="5">
    <location>
        <begin position="243"/>
        <end position="262"/>
    </location>
</feature>
<dbReference type="InterPro" id="IPR053160">
    <property type="entry name" value="MFS_DHA3_Transporter"/>
</dbReference>
<evidence type="ECO:0000313" key="7">
    <source>
        <dbReference type="Proteomes" id="UP000295662"/>
    </source>
</evidence>
<feature type="transmembrane region" description="Helical" evidence="5">
    <location>
        <begin position="179"/>
        <end position="201"/>
    </location>
</feature>
<dbReference type="InterPro" id="IPR011701">
    <property type="entry name" value="MFS"/>
</dbReference>
<feature type="transmembrane region" description="Helical" evidence="5">
    <location>
        <begin position="277"/>
        <end position="297"/>
    </location>
</feature>